<dbReference type="Proteomes" id="UP001529510">
    <property type="component" value="Unassembled WGS sequence"/>
</dbReference>
<sequence length="89" mass="10126">DASSGCTAKTLKVHPYATTEEFKISDSENYALFLLTDETTQQLAPDTHPQRIKAELHSRPQPQLFYFVYRQIQNLTVPSDQLNDNTSPN</sequence>
<dbReference type="EMBL" id="JAMKFB020000013">
    <property type="protein sequence ID" value="KAL0178009.1"/>
    <property type="molecule type" value="Genomic_DNA"/>
</dbReference>
<feature type="domain" description="Ras-associating" evidence="1">
    <location>
        <begin position="1"/>
        <end position="74"/>
    </location>
</feature>
<name>A0ABD0PVE8_CIRMR</name>
<feature type="non-terminal residue" evidence="2">
    <location>
        <position position="1"/>
    </location>
</feature>
<dbReference type="InterPro" id="IPR000159">
    <property type="entry name" value="RA_dom"/>
</dbReference>
<evidence type="ECO:0000259" key="1">
    <source>
        <dbReference type="PROSITE" id="PS50200"/>
    </source>
</evidence>
<organism evidence="2 3">
    <name type="scientific">Cirrhinus mrigala</name>
    <name type="common">Mrigala</name>
    <dbReference type="NCBI Taxonomy" id="683832"/>
    <lineage>
        <taxon>Eukaryota</taxon>
        <taxon>Metazoa</taxon>
        <taxon>Chordata</taxon>
        <taxon>Craniata</taxon>
        <taxon>Vertebrata</taxon>
        <taxon>Euteleostomi</taxon>
        <taxon>Actinopterygii</taxon>
        <taxon>Neopterygii</taxon>
        <taxon>Teleostei</taxon>
        <taxon>Ostariophysi</taxon>
        <taxon>Cypriniformes</taxon>
        <taxon>Cyprinidae</taxon>
        <taxon>Labeoninae</taxon>
        <taxon>Labeonini</taxon>
        <taxon>Cirrhinus</taxon>
    </lineage>
</organism>
<comment type="caution">
    <text evidence="2">The sequence shown here is derived from an EMBL/GenBank/DDBJ whole genome shotgun (WGS) entry which is preliminary data.</text>
</comment>
<proteinExistence type="predicted"/>
<evidence type="ECO:0000313" key="2">
    <source>
        <dbReference type="EMBL" id="KAL0178009.1"/>
    </source>
</evidence>
<dbReference type="AlphaFoldDB" id="A0ABD0PVE8"/>
<dbReference type="PROSITE" id="PS50200">
    <property type="entry name" value="RA"/>
    <property type="match status" value="1"/>
</dbReference>
<evidence type="ECO:0000313" key="3">
    <source>
        <dbReference type="Proteomes" id="UP001529510"/>
    </source>
</evidence>
<gene>
    <name evidence="2" type="ORF">M9458_026903</name>
</gene>
<reference evidence="2 3" key="1">
    <citation type="submission" date="2024-05" db="EMBL/GenBank/DDBJ databases">
        <title>Genome sequencing and assembly of Indian major carp, Cirrhinus mrigala (Hamilton, 1822).</title>
        <authorList>
            <person name="Mohindra V."/>
            <person name="Chowdhury L.M."/>
            <person name="Lal K."/>
            <person name="Jena J.K."/>
        </authorList>
    </citation>
    <scope>NUCLEOTIDE SEQUENCE [LARGE SCALE GENOMIC DNA]</scope>
    <source>
        <strain evidence="2">CM1030</strain>
        <tissue evidence="2">Blood</tissue>
    </source>
</reference>
<keyword evidence="3" id="KW-1185">Reference proteome</keyword>
<protein>
    <recommendedName>
        <fullName evidence="1">Ras-associating domain-containing protein</fullName>
    </recommendedName>
</protein>
<accession>A0ABD0PVE8</accession>